<dbReference type="RefSeq" id="WP_212518361.1">
    <property type="nucleotide sequence ID" value="NZ_JAGSOH010000030.1"/>
</dbReference>
<dbReference type="SUPFAM" id="SSF75005">
    <property type="entry name" value="Arabinanase/levansucrase/invertase"/>
    <property type="match status" value="1"/>
</dbReference>
<dbReference type="AlphaFoldDB" id="A0A941EBE0"/>
<proteinExistence type="predicted"/>
<evidence type="ECO:0000313" key="2">
    <source>
        <dbReference type="Proteomes" id="UP000676325"/>
    </source>
</evidence>
<dbReference type="InterPro" id="IPR023296">
    <property type="entry name" value="Glyco_hydro_beta-prop_sf"/>
</dbReference>
<dbReference type="EMBL" id="JAGSOH010000030">
    <property type="protein sequence ID" value="MBR7827215.1"/>
    <property type="molecule type" value="Genomic_DNA"/>
</dbReference>
<dbReference type="Proteomes" id="UP000676325">
    <property type="component" value="Unassembled WGS sequence"/>
</dbReference>
<protein>
    <recommendedName>
        <fullName evidence="3">Glycosyl hydrolase</fullName>
    </recommendedName>
</protein>
<keyword evidence="2" id="KW-1185">Reference proteome</keyword>
<gene>
    <name evidence="1" type="ORF">KDK95_12930</name>
</gene>
<name>A0A941EBE0_9ACTN</name>
<organism evidence="1 2">
    <name type="scientific">Actinospica acidithermotolerans</name>
    <dbReference type="NCBI Taxonomy" id="2828514"/>
    <lineage>
        <taxon>Bacteria</taxon>
        <taxon>Bacillati</taxon>
        <taxon>Actinomycetota</taxon>
        <taxon>Actinomycetes</taxon>
        <taxon>Catenulisporales</taxon>
        <taxon>Actinospicaceae</taxon>
        <taxon>Actinospica</taxon>
    </lineage>
</organism>
<evidence type="ECO:0008006" key="3">
    <source>
        <dbReference type="Google" id="ProtNLM"/>
    </source>
</evidence>
<evidence type="ECO:0000313" key="1">
    <source>
        <dbReference type="EMBL" id="MBR7827215.1"/>
    </source>
</evidence>
<dbReference type="CDD" id="cd08984">
    <property type="entry name" value="GH43-like"/>
    <property type="match status" value="1"/>
</dbReference>
<comment type="caution">
    <text evidence="1">The sequence shown here is derived from an EMBL/GenBank/DDBJ whole genome shotgun (WGS) entry which is preliminary data.</text>
</comment>
<reference evidence="1" key="1">
    <citation type="submission" date="2021-04" db="EMBL/GenBank/DDBJ databases">
        <title>Genome based classification of Actinospica acidithermotolerans sp. nov., an actinobacterium isolated from an Indonesian hot spring.</title>
        <authorList>
            <person name="Kusuma A.B."/>
            <person name="Putra K.E."/>
            <person name="Nafisah S."/>
            <person name="Loh J."/>
            <person name="Nouioui I."/>
            <person name="Goodfellow M."/>
        </authorList>
    </citation>
    <scope>NUCLEOTIDE SEQUENCE</scope>
    <source>
        <strain evidence="1">MGRD01-02</strain>
    </source>
</reference>
<dbReference type="Gene3D" id="2.115.10.20">
    <property type="entry name" value="Glycosyl hydrolase domain, family 43"/>
    <property type="match status" value="1"/>
</dbReference>
<sequence length="312" mass="35604">MDRELPLYRDPVFDGATDPVLVWNRGLRQWWMFYTQRRAAVPGPGVAWVHGTDIGIAVSEDAGTTWLYRGIARGLEYEPGRNTYWAPEIFWAEGLYQMFVSYIRGVPDRWEGHPRQILHYTSANLIDWRLAGPVRLDSDKVIDAAVRRLPSDDYRMWFKDEAHGSHTYSADSADLIAWSRPVPVITDRAHEGPNVFELAGWYWLITDEWRGLGVHRSTDLETWRYQGLILGVPGKRAHDADFGRHADVVETGDGETAYIFYFVHPGLAPGTDPDATYEARRSSIEAARLRVVDDTLVCDRDADIPDQFLPVN</sequence>
<accession>A0A941EBE0</accession>